<dbReference type="GeneID" id="85494041"/>
<keyword evidence="3" id="KW-0689">Ribosomal protein</keyword>
<dbReference type="InterPro" id="IPR055236">
    <property type="entry name" value="EVH1_PP4R3"/>
</dbReference>
<dbReference type="GO" id="GO:0006412">
    <property type="term" value="P:translation"/>
    <property type="evidence" value="ECO:0007669"/>
    <property type="project" value="InterPro"/>
</dbReference>
<dbReference type="InterPro" id="IPR012340">
    <property type="entry name" value="NA-bd_OB-fold"/>
</dbReference>
<dbReference type="KEGG" id="ccac:CcaHIS019_0302400"/>
<dbReference type="SMART" id="SM01382">
    <property type="entry name" value="Ribosomal_L2_C"/>
    <property type="match status" value="1"/>
</dbReference>
<dbReference type="InterPro" id="IPR008991">
    <property type="entry name" value="Translation_prot_SH3-like_sf"/>
</dbReference>
<accession>A0AA48L1T3</accession>
<dbReference type="InterPro" id="IPR051137">
    <property type="entry name" value="PP4R3-like"/>
</dbReference>
<evidence type="ECO:0000256" key="4">
    <source>
        <dbReference type="ARBA" id="ARBA00023242"/>
    </source>
</evidence>
<keyword evidence="5" id="KW-0687">Ribonucleoprotein</keyword>
<dbReference type="InterPro" id="IPR014722">
    <property type="entry name" value="Rib_uL2_dom2"/>
</dbReference>
<dbReference type="InterPro" id="IPR022666">
    <property type="entry name" value="Ribosomal_uL2_RNA-bd_dom"/>
</dbReference>
<dbReference type="Pfam" id="PF03947">
    <property type="entry name" value="Ribosomal_L2_C"/>
    <property type="match status" value="1"/>
</dbReference>
<dbReference type="GO" id="GO:0030289">
    <property type="term" value="C:protein phosphatase 4 complex"/>
    <property type="evidence" value="ECO:0007669"/>
    <property type="project" value="TreeGrafter"/>
</dbReference>
<dbReference type="GO" id="GO:0022625">
    <property type="term" value="C:cytosolic large ribosomal subunit"/>
    <property type="evidence" value="ECO:0007669"/>
    <property type="project" value="UniProtKB-ARBA"/>
</dbReference>
<dbReference type="Gene3D" id="4.10.950.10">
    <property type="entry name" value="Ribosomal protein L2, domain 3"/>
    <property type="match status" value="1"/>
</dbReference>
<dbReference type="GO" id="GO:0005654">
    <property type="term" value="C:nucleoplasm"/>
    <property type="evidence" value="ECO:0007669"/>
    <property type="project" value="TreeGrafter"/>
</dbReference>
<dbReference type="Pfam" id="PF00181">
    <property type="entry name" value="Ribosomal_L2_N"/>
    <property type="match status" value="1"/>
</dbReference>
<dbReference type="FunFam" id="2.30.30.30:FF:000006">
    <property type="entry name" value="60S ribosomal protein L8"/>
    <property type="match status" value="1"/>
</dbReference>
<comment type="subcellular location">
    <subcellularLocation>
        <location evidence="1">Nucleus</location>
    </subcellularLocation>
</comment>
<feature type="domain" description="Large ribosomal subunit protein uL2 C-terminal" evidence="7">
    <location>
        <begin position="998"/>
        <end position="1132"/>
    </location>
</feature>
<dbReference type="Pfam" id="PF04802">
    <property type="entry name" value="PP4R3"/>
    <property type="match status" value="1"/>
</dbReference>
<dbReference type="InterPro" id="IPR011993">
    <property type="entry name" value="PH-like_dom_sf"/>
</dbReference>
<protein>
    <recommendedName>
        <fullName evidence="11">DUF625-domain-containing protein</fullName>
    </recommendedName>
</protein>
<dbReference type="SUPFAM" id="SSF50729">
    <property type="entry name" value="PH domain-like"/>
    <property type="match status" value="1"/>
</dbReference>
<dbReference type="PROSITE" id="PS00467">
    <property type="entry name" value="RIBOSOMAL_L2"/>
    <property type="match status" value="1"/>
</dbReference>
<evidence type="ECO:0000256" key="6">
    <source>
        <dbReference type="SAM" id="MobiDB-lite"/>
    </source>
</evidence>
<dbReference type="GO" id="GO:0003735">
    <property type="term" value="F:structural constituent of ribosome"/>
    <property type="evidence" value="ECO:0007669"/>
    <property type="project" value="InterPro"/>
</dbReference>
<evidence type="ECO:0000313" key="9">
    <source>
        <dbReference type="EMBL" id="BEI90170.1"/>
    </source>
</evidence>
<evidence type="ECO:0000313" key="10">
    <source>
        <dbReference type="Proteomes" id="UP001233271"/>
    </source>
</evidence>
<feature type="compositionally biased region" description="Acidic residues" evidence="6">
    <location>
        <begin position="740"/>
        <end position="757"/>
    </location>
</feature>
<dbReference type="Gene3D" id="2.30.30.30">
    <property type="match status" value="1"/>
</dbReference>
<feature type="compositionally biased region" description="Polar residues" evidence="6">
    <location>
        <begin position="25"/>
        <end position="38"/>
    </location>
</feature>
<gene>
    <name evidence="9" type="primary">PSY2</name>
    <name evidence="9" type="ORF">CcaverHIS019_0302400</name>
</gene>
<proteinExistence type="inferred from homology"/>
<feature type="region of interest" description="Disordered" evidence="6">
    <location>
        <begin position="1"/>
        <end position="76"/>
    </location>
</feature>
<dbReference type="InterPro" id="IPR022671">
    <property type="entry name" value="Ribosomal_uL2_CS"/>
</dbReference>
<evidence type="ECO:0000259" key="8">
    <source>
        <dbReference type="SMART" id="SM01383"/>
    </source>
</evidence>
<dbReference type="Gene3D" id="2.40.50.140">
    <property type="entry name" value="Nucleic acid-binding proteins"/>
    <property type="match status" value="1"/>
</dbReference>
<dbReference type="GO" id="GO:0006974">
    <property type="term" value="P:DNA damage response"/>
    <property type="evidence" value="ECO:0007669"/>
    <property type="project" value="TreeGrafter"/>
</dbReference>
<name>A0AA48L1T3_9TREE</name>
<evidence type="ECO:0000259" key="7">
    <source>
        <dbReference type="SMART" id="SM01382"/>
    </source>
</evidence>
<dbReference type="InterPro" id="IPR006887">
    <property type="entry name" value="P4R3-like_central_dom"/>
</dbReference>
<feature type="domain" description="Large ribosomal subunit protein uL2 RNA-binding" evidence="8">
    <location>
        <begin position="905"/>
        <end position="992"/>
    </location>
</feature>
<sequence length="1158" mass="127422">MADLEPTAPSTDVAPDEMDPGPNPASDSISQEGPTDSGPTPLAESAGGDDSDGMDVQPDIVDDSGDDMMLPDNDQGAGKRVKVYELRDQAWFDRGTGHCKGVYDNDNDVALLVVEAEEPQPEGRAGEEAEGPGGFLKDELLLHAQVTKDDQYTRQQETLIVWTDQATQLDIALSFQDASGCEGIWQFINEVQKHLSNQLGDDSKMGMVSSSSPMEPSPILASSAAMGAMARDHWQQPSLANIKDHEVWLRMQAKSAAGREHAVEHIIVETILMFNDNGIFEYILQDDIFDGVLGMLEYDPEFPTLKASYRAFFRQYSKYREVVRIKDDTIRNKIHQTSRLLYLKDVVLARLLDDPTFNILNSFVFFNQVDITSYIQTDDVLLHELFVDFQRDERTGQDDSKKRDLVQFLHQLMIMGKGMQVPNRLALYRTLVDRGLLFACEWAFRQPEATILHGGAEILTLAVEHDVNAVRVHALREEELSRTTLVVEIVGLLQSTQDQGLIQQTVETLRTLLEPGADNEQQSFARAKESTVAESFIAYFYEHCAAQLFLPISSLPELKDVNKQAQTLVPQRTPLLAILVDLLSYCVAAHGHKAQFYILSTPLALQVCSLVYAREKTLRHSALRFIKACLRTGNHFIHRNFTKNGVTKAIIDLVNRETTRDTMLSSACLDTLELIRKESMKAIIMDMFDKHEAQLTRLTERPFVRAYVLGLRIRWEQFKEPPPQPPPQAVVEATKRTATDEEEAWFNQSDDETDADGESTAPHVPVKRKRTQQSGPASKRLSSGGGGSALGLDYDDASDSDGSAGGESPKIVPANPPAGTESELVEGLSDVEKRVRAKRIRQEEEEEGSALSDLIGGGSKAGAPKDGSSGVAARVVHEGTPEVGGSAMHLLVLSLNRQSKKVTMGRVIRAQRKSGGIFKANTHHNKNPARHRNLDFAEKNGYVRGVVREIIHDAGRGAPLATVVFRDPYRYKLRKETFIAAEGISTGSFIYAGKKAALSIGNILPLSACPEGTVVFNVEEKIGDRGALARTSGNYATIIGHSEDGKTRIRLPSGAKKTVASRARATVGVAAGGGRVDKPFLKAGRKFHAMRAKRNSWPRTRGVAMNPVDHPHGGGNHQHIGHASTMARDSSAVLIRYAGLIAARRTGKKRGTIQVKDA</sequence>
<comment type="similarity">
    <text evidence="2">Belongs to the universal ribosomal protein uL2 family.</text>
</comment>
<keyword evidence="10" id="KW-1185">Reference proteome</keyword>
<dbReference type="EMBL" id="AP028214">
    <property type="protein sequence ID" value="BEI90170.1"/>
    <property type="molecule type" value="Genomic_DNA"/>
</dbReference>
<dbReference type="SUPFAM" id="SSF50249">
    <property type="entry name" value="Nucleic acid-binding proteins"/>
    <property type="match status" value="1"/>
</dbReference>
<reference evidence="9" key="1">
    <citation type="journal article" date="2023" name="BMC Genomics">
        <title>Chromosome-level genome assemblies of Cutaneotrichosporon spp. (Trichosporonales, Basidiomycota) reveal imbalanced evolution between nucleotide sequences and chromosome synteny.</title>
        <authorList>
            <person name="Kobayashi Y."/>
            <person name="Kayamori A."/>
            <person name="Aoki K."/>
            <person name="Shiwa Y."/>
            <person name="Matsutani M."/>
            <person name="Fujita N."/>
            <person name="Sugita T."/>
            <person name="Iwasaki W."/>
            <person name="Tanaka N."/>
            <person name="Takashima M."/>
        </authorList>
    </citation>
    <scope>NUCLEOTIDE SEQUENCE</scope>
    <source>
        <strain evidence="9">HIS019</strain>
    </source>
</reference>
<dbReference type="Gene3D" id="2.30.29.30">
    <property type="entry name" value="Pleckstrin-homology domain (PH domain)/Phosphotyrosine-binding domain (PTB)"/>
    <property type="match status" value="1"/>
</dbReference>
<evidence type="ECO:0000256" key="5">
    <source>
        <dbReference type="ARBA" id="ARBA00023274"/>
    </source>
</evidence>
<feature type="region of interest" description="Disordered" evidence="6">
    <location>
        <begin position="718"/>
        <end position="869"/>
    </location>
</feature>
<dbReference type="Proteomes" id="UP001233271">
    <property type="component" value="Chromosome 3"/>
</dbReference>
<dbReference type="FunFam" id="2.40.50.140:FF:000020">
    <property type="entry name" value="60S ribosomal protein L2"/>
    <property type="match status" value="1"/>
</dbReference>
<keyword evidence="4" id="KW-0539">Nucleus</keyword>
<evidence type="ECO:0008006" key="11">
    <source>
        <dbReference type="Google" id="ProtNLM"/>
    </source>
</evidence>
<dbReference type="PANTHER" id="PTHR23318:SF0">
    <property type="entry name" value="SERINE_THREONINE-PROTEIN PHOSPHATASE 4 REGULATORY SUBUNIT 3"/>
    <property type="match status" value="1"/>
</dbReference>
<dbReference type="FunFam" id="4.10.950.10:FF:000002">
    <property type="entry name" value="60S ribosomal protein L2"/>
    <property type="match status" value="1"/>
</dbReference>
<evidence type="ECO:0000256" key="3">
    <source>
        <dbReference type="ARBA" id="ARBA00022980"/>
    </source>
</evidence>
<dbReference type="AlphaFoldDB" id="A0AA48L1T3"/>
<dbReference type="Pfam" id="PF22972">
    <property type="entry name" value="EVH1_PP4R3"/>
    <property type="match status" value="1"/>
</dbReference>
<dbReference type="SUPFAM" id="SSF50104">
    <property type="entry name" value="Translation proteins SH3-like domain"/>
    <property type="match status" value="1"/>
</dbReference>
<dbReference type="GO" id="GO:0072542">
    <property type="term" value="F:protein phosphatase activator activity"/>
    <property type="evidence" value="ECO:0007669"/>
    <property type="project" value="TreeGrafter"/>
</dbReference>
<dbReference type="InterPro" id="IPR022669">
    <property type="entry name" value="Ribosomal_uL2_C"/>
</dbReference>
<evidence type="ECO:0000256" key="1">
    <source>
        <dbReference type="ARBA" id="ARBA00004123"/>
    </source>
</evidence>
<dbReference type="PANTHER" id="PTHR23318">
    <property type="entry name" value="ATP SYNTHASE GAMMA-RELATED"/>
    <property type="match status" value="1"/>
</dbReference>
<organism evidence="9 10">
    <name type="scientific">Cutaneotrichosporon cavernicola</name>
    <dbReference type="NCBI Taxonomy" id="279322"/>
    <lineage>
        <taxon>Eukaryota</taxon>
        <taxon>Fungi</taxon>
        <taxon>Dikarya</taxon>
        <taxon>Basidiomycota</taxon>
        <taxon>Agaricomycotina</taxon>
        <taxon>Tremellomycetes</taxon>
        <taxon>Trichosporonales</taxon>
        <taxon>Trichosporonaceae</taxon>
        <taxon>Cutaneotrichosporon</taxon>
    </lineage>
</organism>
<evidence type="ECO:0000256" key="2">
    <source>
        <dbReference type="ARBA" id="ARBA00005636"/>
    </source>
</evidence>
<dbReference type="InterPro" id="IPR014726">
    <property type="entry name" value="Ribosomal_uL2_dom3"/>
</dbReference>
<dbReference type="RefSeq" id="XP_060455436.1">
    <property type="nucleotide sequence ID" value="XM_060598664.1"/>
</dbReference>
<dbReference type="SMART" id="SM01383">
    <property type="entry name" value="Ribosomal_L2"/>
    <property type="match status" value="1"/>
</dbReference>